<comment type="caution">
    <text evidence="1">The sequence shown here is derived from an EMBL/GenBank/DDBJ whole genome shotgun (WGS) entry which is preliminary data.</text>
</comment>
<protein>
    <submittedName>
        <fullName evidence="1">Uncharacterized protein</fullName>
    </submittedName>
</protein>
<feature type="non-terminal residue" evidence="1">
    <location>
        <position position="197"/>
    </location>
</feature>
<dbReference type="OrthoDB" id="1262810at2759"/>
<organism evidence="1 2">
    <name type="scientific">Cephalotus follicularis</name>
    <name type="common">Albany pitcher plant</name>
    <dbReference type="NCBI Taxonomy" id="3775"/>
    <lineage>
        <taxon>Eukaryota</taxon>
        <taxon>Viridiplantae</taxon>
        <taxon>Streptophyta</taxon>
        <taxon>Embryophyta</taxon>
        <taxon>Tracheophyta</taxon>
        <taxon>Spermatophyta</taxon>
        <taxon>Magnoliopsida</taxon>
        <taxon>eudicotyledons</taxon>
        <taxon>Gunneridae</taxon>
        <taxon>Pentapetalae</taxon>
        <taxon>rosids</taxon>
        <taxon>fabids</taxon>
        <taxon>Oxalidales</taxon>
        <taxon>Cephalotaceae</taxon>
        <taxon>Cephalotus</taxon>
    </lineage>
</organism>
<dbReference type="InterPro" id="IPR052957">
    <property type="entry name" value="Auxin_embryo_med"/>
</dbReference>
<feature type="non-terminal residue" evidence="1">
    <location>
        <position position="1"/>
    </location>
</feature>
<dbReference type="STRING" id="3775.A0A1Q3B425"/>
<dbReference type="InParanoid" id="A0A1Q3B425"/>
<dbReference type="EMBL" id="BDDD01000269">
    <property type="protein sequence ID" value="GAV62728.1"/>
    <property type="molecule type" value="Genomic_DNA"/>
</dbReference>
<accession>A0A1Q3B425</accession>
<dbReference type="PANTHER" id="PTHR32387:SF3">
    <property type="entry name" value="ATP_DNA BINDING PROTEIN"/>
    <property type="match status" value="1"/>
</dbReference>
<dbReference type="PANTHER" id="PTHR32387">
    <property type="entry name" value="WU:FJ29H11"/>
    <property type="match status" value="1"/>
</dbReference>
<name>A0A1Q3B425_CEPFO</name>
<proteinExistence type="predicted"/>
<gene>
    <name evidence="1" type="ORF">CFOL_v3_06251</name>
</gene>
<reference evidence="2" key="1">
    <citation type="submission" date="2016-04" db="EMBL/GenBank/DDBJ databases">
        <title>Cephalotus genome sequencing.</title>
        <authorList>
            <person name="Fukushima K."/>
            <person name="Hasebe M."/>
            <person name="Fang X."/>
        </authorList>
    </citation>
    <scope>NUCLEOTIDE SEQUENCE [LARGE SCALE GENOMIC DNA]</scope>
    <source>
        <strain evidence="2">cv. St1</strain>
    </source>
</reference>
<evidence type="ECO:0000313" key="1">
    <source>
        <dbReference type="EMBL" id="GAV62728.1"/>
    </source>
</evidence>
<keyword evidence="2" id="KW-1185">Reference proteome</keyword>
<dbReference type="Proteomes" id="UP000187406">
    <property type="component" value="Unassembled WGS sequence"/>
</dbReference>
<evidence type="ECO:0000313" key="2">
    <source>
        <dbReference type="Proteomes" id="UP000187406"/>
    </source>
</evidence>
<dbReference type="AlphaFoldDB" id="A0A1Q3B425"/>
<sequence>AKLPVVSSADGILLVNKCDVFIGDDLQIKDLFQQFSPHPIFVWLPQPSLPSLPRTRLLEIYGSIGVRKISESVQKEQLSLGNSVKLDQVDSRDTLICKGLVKLILGFLADPSFKMEAKKRHEAVQCLLNLTILEGVNFLIAEGVLWEKEDHISALSEMIKVAFLLEFNEEAIGFLMKSKNLQVFMEDESFLSAAFPS</sequence>